<dbReference type="AlphaFoldDB" id="A0A7Y4GWX5"/>
<sequence>MGKAFDVIVMGARCAGSPTAMSLGRKGYRVLAVDRASFPSDTVSTHLLHPRAVNALARWGLLDRLVATGCPPIHTYSFDFGAFTIAGAPGTDKDPVAYCPRRTILDKLLVDAAAESGAEVRQGFVVEEIIIDGERVVGIKGQSKHGGSVTESAEIIVGADGRHSMLSEAVRPEQYREKPPLLAAYYSYWSGLPMDGRFETYIRDKRGFAAAPTHDDLTLVIAGWPYPEFADNKKDIEGNYLKAIDLAPDLARRLRNAKREAPFAGAAVPNYFRKPYGPGWALVGDAGYNKDFITAQGILDAFRDAELCATAIDQSLSGARPFEEAMGEYQRIRDAEVGAMYDFTCDLATLEPPPPELQRILGAVHGNQAAMDGFARLNAGTISPTEFFAPENVEAIFAAADSRTQRMSGS</sequence>
<dbReference type="Pfam" id="PF01494">
    <property type="entry name" value="FAD_binding_3"/>
    <property type="match status" value="1"/>
</dbReference>
<evidence type="ECO:0000313" key="3">
    <source>
        <dbReference type="Proteomes" id="UP000544122"/>
    </source>
</evidence>
<dbReference type="GO" id="GO:0071949">
    <property type="term" value="F:FAD binding"/>
    <property type="evidence" value="ECO:0007669"/>
    <property type="project" value="InterPro"/>
</dbReference>
<keyword evidence="3" id="KW-1185">Reference proteome</keyword>
<organism evidence="2 3">
    <name type="scientific">Bradyrhizobium australiense</name>
    <dbReference type="NCBI Taxonomy" id="2721161"/>
    <lineage>
        <taxon>Bacteria</taxon>
        <taxon>Pseudomonadati</taxon>
        <taxon>Pseudomonadota</taxon>
        <taxon>Alphaproteobacteria</taxon>
        <taxon>Hyphomicrobiales</taxon>
        <taxon>Nitrobacteraceae</taxon>
        <taxon>Bradyrhizobium</taxon>
    </lineage>
</organism>
<dbReference type="PANTHER" id="PTHR42685">
    <property type="entry name" value="GERANYLGERANYL DIPHOSPHATE REDUCTASE"/>
    <property type="match status" value="1"/>
</dbReference>
<comment type="caution">
    <text evidence="2">The sequence shown here is derived from an EMBL/GenBank/DDBJ whole genome shotgun (WGS) entry which is preliminary data.</text>
</comment>
<dbReference type="InterPro" id="IPR002938">
    <property type="entry name" value="FAD-bd"/>
</dbReference>
<dbReference type="InterPro" id="IPR036188">
    <property type="entry name" value="FAD/NAD-bd_sf"/>
</dbReference>
<proteinExistence type="predicted"/>
<dbReference type="PANTHER" id="PTHR42685:SF22">
    <property type="entry name" value="CONDITIONED MEDIUM FACTOR RECEPTOR 1"/>
    <property type="match status" value="1"/>
</dbReference>
<dbReference type="InterPro" id="IPR050407">
    <property type="entry name" value="Geranylgeranyl_reductase"/>
</dbReference>
<dbReference type="Gene3D" id="3.50.50.60">
    <property type="entry name" value="FAD/NAD(P)-binding domain"/>
    <property type="match status" value="1"/>
</dbReference>
<evidence type="ECO:0000259" key="1">
    <source>
        <dbReference type="Pfam" id="PF01494"/>
    </source>
</evidence>
<feature type="domain" description="FAD-binding" evidence="1">
    <location>
        <begin position="6"/>
        <end position="173"/>
    </location>
</feature>
<accession>A0A7Y4GWX5</accession>
<dbReference type="SUPFAM" id="SSF51905">
    <property type="entry name" value="FAD/NAD(P)-binding domain"/>
    <property type="match status" value="1"/>
</dbReference>
<dbReference type="Proteomes" id="UP000544122">
    <property type="component" value="Unassembled WGS sequence"/>
</dbReference>
<evidence type="ECO:0000313" key="2">
    <source>
        <dbReference type="EMBL" id="NOJ43475.1"/>
    </source>
</evidence>
<gene>
    <name evidence="2" type="ORF">HCN58_28595</name>
</gene>
<protein>
    <submittedName>
        <fullName evidence="2">NAD(P)/FAD-dependent oxidoreductase</fullName>
    </submittedName>
</protein>
<dbReference type="EMBL" id="JAAVLX010000010">
    <property type="protein sequence ID" value="NOJ43475.1"/>
    <property type="molecule type" value="Genomic_DNA"/>
</dbReference>
<name>A0A7Y4GWX5_9BRAD</name>
<reference evidence="2 3" key="1">
    <citation type="submission" date="2020-03" db="EMBL/GenBank/DDBJ databases">
        <title>Bradyrhizobium diversity isolated from nodules of Indigofera sp.</title>
        <authorList>
            <person name="Klepa M."/>
            <person name="Helene L."/>
            <person name="Hungria M."/>
        </authorList>
    </citation>
    <scope>NUCLEOTIDE SEQUENCE [LARGE SCALE GENOMIC DNA]</scope>
    <source>
        <strain evidence="2 3">WSM 1791</strain>
    </source>
</reference>
<dbReference type="PRINTS" id="PR00420">
    <property type="entry name" value="RNGMNOXGNASE"/>
</dbReference>